<evidence type="ECO:0000256" key="6">
    <source>
        <dbReference type="ARBA" id="ARBA00022825"/>
    </source>
</evidence>
<dbReference type="Gene3D" id="3.40.50.200">
    <property type="entry name" value="Peptidase S8/S53 domain"/>
    <property type="match status" value="1"/>
</dbReference>
<dbReference type="PROSITE" id="PS51892">
    <property type="entry name" value="SUBTILASE"/>
    <property type="match status" value="1"/>
</dbReference>
<dbReference type="eggNOG" id="COG1404">
    <property type="taxonomic scope" value="Bacteria"/>
</dbReference>
<dbReference type="GO" id="GO:0006508">
    <property type="term" value="P:proteolysis"/>
    <property type="evidence" value="ECO:0007669"/>
    <property type="project" value="UniProtKB-KW"/>
</dbReference>
<keyword evidence="6 8" id="KW-0720">Serine protease</keyword>
<organism evidence="13 14">
    <name type="scientific">Haliangium ochraceum (strain DSM 14365 / JCM 11303 / SMP-2)</name>
    <dbReference type="NCBI Taxonomy" id="502025"/>
    <lineage>
        <taxon>Bacteria</taxon>
        <taxon>Pseudomonadati</taxon>
        <taxon>Myxococcota</taxon>
        <taxon>Polyangia</taxon>
        <taxon>Haliangiales</taxon>
        <taxon>Kofleriaceae</taxon>
        <taxon>Haliangium</taxon>
    </lineage>
</organism>
<feature type="active site" description="Charge relay system" evidence="7 8">
    <location>
        <position position="176"/>
    </location>
</feature>
<dbReference type="InterPro" id="IPR023828">
    <property type="entry name" value="Peptidase_S8_Ser-AS"/>
</dbReference>
<keyword evidence="3 8" id="KW-0645">Protease</keyword>
<dbReference type="InterPro" id="IPR022398">
    <property type="entry name" value="Peptidase_S8_His-AS"/>
</dbReference>
<dbReference type="Gene3D" id="3.50.30.30">
    <property type="match status" value="1"/>
</dbReference>
<dbReference type="Pfam" id="PF00082">
    <property type="entry name" value="Peptidase_S8"/>
    <property type="match status" value="2"/>
</dbReference>
<evidence type="ECO:0000259" key="12">
    <source>
        <dbReference type="Pfam" id="PF02225"/>
    </source>
</evidence>
<evidence type="ECO:0000256" key="9">
    <source>
        <dbReference type="RuleBase" id="RU003355"/>
    </source>
</evidence>
<dbReference type="GO" id="GO:0004252">
    <property type="term" value="F:serine-type endopeptidase activity"/>
    <property type="evidence" value="ECO:0007669"/>
    <property type="project" value="UniProtKB-UniRule"/>
</dbReference>
<evidence type="ECO:0000313" key="13">
    <source>
        <dbReference type="EMBL" id="ACY15664.1"/>
    </source>
</evidence>
<dbReference type="Gene3D" id="3.30.70.80">
    <property type="entry name" value="Peptidase S8 propeptide/proteinase inhibitor I9"/>
    <property type="match status" value="1"/>
</dbReference>
<name>D0LSG5_HALO1</name>
<dbReference type="InterPro" id="IPR000209">
    <property type="entry name" value="Peptidase_S8/S53_dom"/>
</dbReference>
<sequence>MTRTTRIALASSLFAMFASGCVVGDHDALSDSDIGSEQSALSEVSPQGRYLVKFKNAAGRSAIHAAGGQVAMNLEKHGLMAMYLPDTARKGLLNNPNIEYVEPDPVRKLATATPYGLGMVQADQVIADTSSPVAADLTVCIIDSGIKADHPEFAGLEVAGTQDSSATPFSDDLCGHGTHVAGTVAGATVGVAPDAVGIYAVKVFEGADCGWSFASGLIGALDACEAAGAKVVSMSLGGSVKSRSEERAFADANGRGVLSIAAAGNDGNTRMSYPASYDSVMSVAALDEAGAIATFSQQNSQVEIAAPGVAVDSAYPYESSLTVGGTKYAGKAIEFAALGNVSGAVVDGGLCDSVGSFAGAVVMCERGAISFFDKVANAQAGGAAAAVIYNNAPGNFDGTLGEGNTSTIPAISLSQEDGGAIVASLLGTTGTVNSGLGDGYAALDGTSMATPHVSGVAAAIWSRVPDATNNEVRAALNATAIDLGAAGRDDAFGNGLVQAKAALDFLKDGGGGGECLPAGASCSADADCCSAVCSGRGKNKSCQ</sequence>
<dbReference type="InterPro" id="IPR050131">
    <property type="entry name" value="Peptidase_S8_subtilisin-like"/>
</dbReference>
<feature type="active site" description="Charge relay system" evidence="7 8">
    <location>
        <position position="143"/>
    </location>
</feature>
<evidence type="ECO:0000256" key="4">
    <source>
        <dbReference type="ARBA" id="ARBA00022729"/>
    </source>
</evidence>
<feature type="chain" id="PRO_5003010861" evidence="10">
    <location>
        <begin position="25"/>
        <end position="543"/>
    </location>
</feature>
<keyword evidence="2" id="KW-0964">Secreted</keyword>
<reference evidence="13 14" key="1">
    <citation type="journal article" date="2010" name="Stand. Genomic Sci.">
        <title>Complete genome sequence of Haliangium ochraceum type strain (SMP-2).</title>
        <authorList>
            <consortium name="US DOE Joint Genome Institute (JGI-PGF)"/>
            <person name="Ivanova N."/>
            <person name="Daum C."/>
            <person name="Lang E."/>
            <person name="Abt B."/>
            <person name="Kopitz M."/>
            <person name="Saunders E."/>
            <person name="Lapidus A."/>
            <person name="Lucas S."/>
            <person name="Glavina Del Rio T."/>
            <person name="Nolan M."/>
            <person name="Tice H."/>
            <person name="Copeland A."/>
            <person name="Cheng J.F."/>
            <person name="Chen F."/>
            <person name="Bruce D."/>
            <person name="Goodwin L."/>
            <person name="Pitluck S."/>
            <person name="Mavromatis K."/>
            <person name="Pati A."/>
            <person name="Mikhailova N."/>
            <person name="Chen A."/>
            <person name="Palaniappan K."/>
            <person name="Land M."/>
            <person name="Hauser L."/>
            <person name="Chang Y.J."/>
            <person name="Jeffries C.D."/>
            <person name="Detter J.C."/>
            <person name="Brettin T."/>
            <person name="Rohde M."/>
            <person name="Goker M."/>
            <person name="Bristow J."/>
            <person name="Markowitz V."/>
            <person name="Eisen J.A."/>
            <person name="Hugenholtz P."/>
            <person name="Kyrpides N.C."/>
            <person name="Klenk H.P."/>
        </authorList>
    </citation>
    <scope>NUCLEOTIDE SEQUENCE [LARGE SCALE GENOMIC DNA]</scope>
    <source>
        <strain evidence="14">DSM 14365 / CIP 107738 / JCM 11303 / AJ 13395 / SMP-2</strain>
    </source>
</reference>
<dbReference type="GO" id="GO:0005615">
    <property type="term" value="C:extracellular space"/>
    <property type="evidence" value="ECO:0007669"/>
    <property type="project" value="TreeGrafter"/>
</dbReference>
<keyword evidence="4 10" id="KW-0732">Signal</keyword>
<dbReference type="PROSITE" id="PS51257">
    <property type="entry name" value="PROKAR_LIPOPROTEIN"/>
    <property type="match status" value="1"/>
</dbReference>
<evidence type="ECO:0000256" key="1">
    <source>
        <dbReference type="ARBA" id="ARBA00011073"/>
    </source>
</evidence>
<dbReference type="Pfam" id="PF02225">
    <property type="entry name" value="PA"/>
    <property type="match status" value="1"/>
</dbReference>
<evidence type="ECO:0000256" key="8">
    <source>
        <dbReference type="PROSITE-ProRule" id="PRU01240"/>
    </source>
</evidence>
<dbReference type="SUPFAM" id="SSF54897">
    <property type="entry name" value="Protease propeptides/inhibitors"/>
    <property type="match status" value="1"/>
</dbReference>
<dbReference type="InterPro" id="IPR003137">
    <property type="entry name" value="PA_domain"/>
</dbReference>
<dbReference type="STRING" id="502025.Hoch_3162"/>
<dbReference type="Proteomes" id="UP000001880">
    <property type="component" value="Chromosome"/>
</dbReference>
<evidence type="ECO:0000256" key="3">
    <source>
        <dbReference type="ARBA" id="ARBA00022670"/>
    </source>
</evidence>
<feature type="signal peptide" evidence="10">
    <location>
        <begin position="1"/>
        <end position="24"/>
    </location>
</feature>
<evidence type="ECO:0000313" key="14">
    <source>
        <dbReference type="Proteomes" id="UP000001880"/>
    </source>
</evidence>
<dbReference type="InterPro" id="IPR023827">
    <property type="entry name" value="Peptidase_S8_Asp-AS"/>
</dbReference>
<dbReference type="PROSITE" id="PS00136">
    <property type="entry name" value="SUBTILASE_ASP"/>
    <property type="match status" value="1"/>
</dbReference>
<evidence type="ECO:0000256" key="10">
    <source>
        <dbReference type="SAM" id="SignalP"/>
    </source>
</evidence>
<evidence type="ECO:0000259" key="11">
    <source>
        <dbReference type="Pfam" id="PF00082"/>
    </source>
</evidence>
<protein>
    <submittedName>
        <fullName evidence="13">Peptidase S8 and S53 subtilisin kexin sedolisin</fullName>
    </submittedName>
</protein>
<gene>
    <name evidence="13" type="ordered locus">Hoch_3162</name>
</gene>
<proteinExistence type="inferred from homology"/>
<dbReference type="PANTHER" id="PTHR43806">
    <property type="entry name" value="PEPTIDASE S8"/>
    <property type="match status" value="1"/>
</dbReference>
<dbReference type="PROSITE" id="PS00138">
    <property type="entry name" value="SUBTILASE_SER"/>
    <property type="match status" value="1"/>
</dbReference>
<feature type="domain" description="Peptidase S8/S53" evidence="11">
    <location>
        <begin position="136"/>
        <end position="314"/>
    </location>
</feature>
<evidence type="ECO:0000256" key="2">
    <source>
        <dbReference type="ARBA" id="ARBA00022512"/>
    </source>
</evidence>
<dbReference type="SUPFAM" id="SSF52743">
    <property type="entry name" value="Subtilisin-like"/>
    <property type="match status" value="1"/>
</dbReference>
<accession>D0LSG5</accession>
<keyword evidence="14" id="KW-1185">Reference proteome</keyword>
<feature type="domain" description="Peptidase S8/S53" evidence="11">
    <location>
        <begin position="436"/>
        <end position="495"/>
    </location>
</feature>
<dbReference type="KEGG" id="hoh:Hoch_3162"/>
<dbReference type="PROSITE" id="PS00137">
    <property type="entry name" value="SUBTILASE_HIS"/>
    <property type="match status" value="1"/>
</dbReference>
<dbReference type="PANTHER" id="PTHR43806:SF11">
    <property type="entry name" value="CEREVISIN-RELATED"/>
    <property type="match status" value="1"/>
</dbReference>
<comment type="similarity">
    <text evidence="1 8 9">Belongs to the peptidase S8 family.</text>
</comment>
<dbReference type="PRINTS" id="PR00723">
    <property type="entry name" value="SUBTILISIN"/>
</dbReference>
<dbReference type="HOGENOM" id="CLU_011263_15_3_7"/>
<dbReference type="InterPro" id="IPR015500">
    <property type="entry name" value="Peptidase_S8_subtilisin-rel"/>
</dbReference>
<feature type="domain" description="PA" evidence="12">
    <location>
        <begin position="353"/>
        <end position="420"/>
    </location>
</feature>
<evidence type="ECO:0000256" key="7">
    <source>
        <dbReference type="PIRSR" id="PIRSR615500-1"/>
    </source>
</evidence>
<dbReference type="AlphaFoldDB" id="D0LSG5"/>
<dbReference type="InterPro" id="IPR037045">
    <property type="entry name" value="S8pro/Inhibitor_I9_sf"/>
</dbReference>
<feature type="active site" description="Charge relay system" evidence="7 8">
    <location>
        <position position="447"/>
    </location>
</feature>
<dbReference type="InterPro" id="IPR036852">
    <property type="entry name" value="Peptidase_S8/S53_dom_sf"/>
</dbReference>
<evidence type="ECO:0000256" key="5">
    <source>
        <dbReference type="ARBA" id="ARBA00022801"/>
    </source>
</evidence>
<keyword evidence="2" id="KW-0134">Cell wall</keyword>
<dbReference type="EMBL" id="CP001804">
    <property type="protein sequence ID" value="ACY15664.1"/>
    <property type="molecule type" value="Genomic_DNA"/>
</dbReference>
<keyword evidence="5 8" id="KW-0378">Hydrolase</keyword>